<dbReference type="Gene3D" id="3.40.50.720">
    <property type="entry name" value="NAD(P)-binding Rossmann-like Domain"/>
    <property type="match status" value="2"/>
</dbReference>
<evidence type="ECO:0000313" key="12">
    <source>
        <dbReference type="EMBL" id="TMN21940.1"/>
    </source>
</evidence>
<evidence type="ECO:0000259" key="11">
    <source>
        <dbReference type="SMART" id="SM00984"/>
    </source>
</evidence>
<dbReference type="InterPro" id="IPR036291">
    <property type="entry name" value="NAD(P)-bd_dom_sf"/>
</dbReference>
<dbReference type="NCBIfam" id="TIGR03026">
    <property type="entry name" value="NDP-sugDHase"/>
    <property type="match status" value="1"/>
</dbReference>
<dbReference type="PIRSF" id="PIRSF500134">
    <property type="entry name" value="UDPglc_DH_bac"/>
    <property type="match status" value="1"/>
</dbReference>
<comment type="catalytic activity">
    <reaction evidence="6 7">
        <text>UDP-alpha-D-glucose + 2 NAD(+) + H2O = UDP-alpha-D-glucuronate + 2 NADH + 3 H(+)</text>
        <dbReference type="Rhea" id="RHEA:23596"/>
        <dbReference type="ChEBI" id="CHEBI:15377"/>
        <dbReference type="ChEBI" id="CHEBI:15378"/>
        <dbReference type="ChEBI" id="CHEBI:57540"/>
        <dbReference type="ChEBI" id="CHEBI:57945"/>
        <dbReference type="ChEBI" id="CHEBI:58052"/>
        <dbReference type="ChEBI" id="CHEBI:58885"/>
        <dbReference type="EC" id="1.1.1.22"/>
    </reaction>
</comment>
<name>A0A5S3QJ27_9BACI</name>
<dbReference type="Pfam" id="PF00984">
    <property type="entry name" value="UDPG_MGDP_dh"/>
    <property type="match status" value="1"/>
</dbReference>
<feature type="binding site" evidence="10">
    <location>
        <position position="121"/>
    </location>
    <ligand>
        <name>NAD(+)</name>
        <dbReference type="ChEBI" id="CHEBI:57540"/>
    </ligand>
</feature>
<dbReference type="OrthoDB" id="9803238at2"/>
<comment type="similarity">
    <text evidence="2 7">Belongs to the UDP-glucose/GDP-mannose dehydrogenase family.</text>
</comment>
<evidence type="ECO:0000256" key="4">
    <source>
        <dbReference type="ARBA" id="ARBA00023002"/>
    </source>
</evidence>
<gene>
    <name evidence="12" type="ORF">FFL34_07275</name>
</gene>
<reference evidence="12 13" key="1">
    <citation type="submission" date="2019-05" db="EMBL/GenBank/DDBJ databases">
        <title>Genomic analysis of Lentibacillus sp. NKC220-2.</title>
        <authorList>
            <person name="Oh Y.J."/>
        </authorList>
    </citation>
    <scope>NUCLEOTIDE SEQUENCE [LARGE SCALE GENOMIC DNA]</scope>
    <source>
        <strain evidence="12 13">NKC220-2</strain>
    </source>
</reference>
<evidence type="ECO:0000256" key="9">
    <source>
        <dbReference type="PIRSR" id="PIRSR500134-2"/>
    </source>
</evidence>
<keyword evidence="4 7" id="KW-0560">Oxidoreductase</keyword>
<dbReference type="Pfam" id="PF03721">
    <property type="entry name" value="UDPG_MGDP_dh_N"/>
    <property type="match status" value="1"/>
</dbReference>
<feature type="active site" description="Nucleophile" evidence="8">
    <location>
        <position position="260"/>
    </location>
</feature>
<evidence type="ECO:0000256" key="1">
    <source>
        <dbReference type="ARBA" id="ARBA00004701"/>
    </source>
</evidence>
<dbReference type="PANTHER" id="PTHR43750">
    <property type="entry name" value="UDP-GLUCOSE 6-DEHYDROGENASE TUAD"/>
    <property type="match status" value="1"/>
</dbReference>
<dbReference type="Proteomes" id="UP000306980">
    <property type="component" value="Unassembled WGS sequence"/>
</dbReference>
<dbReference type="GO" id="GO:0003979">
    <property type="term" value="F:UDP-glucose 6-dehydrogenase activity"/>
    <property type="evidence" value="ECO:0007669"/>
    <property type="project" value="UniProtKB-EC"/>
</dbReference>
<sequence length="443" mass="48335">MNISVVGTGYVGLVTGVSLSEIGHYVTCIDIDETKVEQMKQGISPIYEPGLSEMMTNNIEESRLHFTTDYTTGLNNTDVTYIAVGTPEMEDGTADLSFVKQVAFDIAGHVQKDTVVVTKSTVPVGTNDKIRDVITNNLSKDVNIDVVSNPEFLKEGSAIHDSFNGDRIVIGSDSDAAAKIIEDINEPFGVPIYKTDVRSAEMIKYASNAFLATKISFINEIANICDRVNANVDDVAKGMGMDKRIGDKFLNAGIGYGGSCFPKDTKALIQIAGNVDYDFELLKGVVKVNQKQQALLLDKLYERFTSLKGKRIAVLGLAFKPNTDDMREAASIVLTEKLIEQGAEVVGYDPIAMDNAKTVLSDGMFYADSVDAAVEDSDATLIVTEWDDVKHVDLEVFRSMTYPLVIDGRNCFGLDEMKEAGIEYHSVGRPLEKTKEGNVILQG</sequence>
<dbReference type="UniPathway" id="UPA00038">
    <property type="reaction ID" value="UER00491"/>
</dbReference>
<evidence type="ECO:0000256" key="7">
    <source>
        <dbReference type="PIRNR" id="PIRNR000124"/>
    </source>
</evidence>
<dbReference type="PIRSF" id="PIRSF000124">
    <property type="entry name" value="UDPglc_GDPman_dh"/>
    <property type="match status" value="1"/>
</dbReference>
<dbReference type="InterPro" id="IPR014027">
    <property type="entry name" value="UDP-Glc/GDP-Man_DH_C"/>
</dbReference>
<dbReference type="SMART" id="SM00984">
    <property type="entry name" value="UDPG_MGDP_dh_C"/>
    <property type="match status" value="1"/>
</dbReference>
<evidence type="ECO:0000256" key="3">
    <source>
        <dbReference type="ARBA" id="ARBA00012954"/>
    </source>
</evidence>
<feature type="domain" description="UDP-glucose/GDP-mannose dehydrogenase C-terminal" evidence="11">
    <location>
        <begin position="313"/>
        <end position="414"/>
    </location>
</feature>
<accession>A0A5S3QJ27</accession>
<dbReference type="GO" id="GO:0051287">
    <property type="term" value="F:NAD binding"/>
    <property type="evidence" value="ECO:0007669"/>
    <property type="project" value="InterPro"/>
</dbReference>
<dbReference type="InterPro" id="IPR028357">
    <property type="entry name" value="UDPglc_DH_bac"/>
</dbReference>
<feature type="binding site" evidence="10">
    <location>
        <position position="263"/>
    </location>
    <ligand>
        <name>NAD(+)</name>
        <dbReference type="ChEBI" id="CHEBI:57540"/>
    </ligand>
</feature>
<dbReference type="PANTHER" id="PTHR43750:SF4">
    <property type="entry name" value="UDP-GLUCOSE 6-DEHYDROGENASE YWQF"/>
    <property type="match status" value="1"/>
</dbReference>
<dbReference type="InterPro" id="IPR014026">
    <property type="entry name" value="UDP-Glc/GDP-Man_DH_dimer"/>
</dbReference>
<comment type="pathway">
    <text evidence="1">Nucleotide-sugar biosynthesis; UDP-alpha-D-glucuronate biosynthesis; UDP-alpha-D-glucuronate from UDP-alpha-D-glucose: step 1/1.</text>
</comment>
<feature type="binding site" evidence="10">
    <location>
        <position position="35"/>
    </location>
    <ligand>
        <name>NAD(+)</name>
        <dbReference type="ChEBI" id="CHEBI:57540"/>
    </ligand>
</feature>
<proteinExistence type="inferred from homology"/>
<dbReference type="EC" id="1.1.1.22" evidence="3 7"/>
<dbReference type="Gene3D" id="1.20.5.100">
    <property type="entry name" value="Cytochrome c1, transmembrane anchor, C-terminal"/>
    <property type="match status" value="1"/>
</dbReference>
<feature type="binding site" evidence="9">
    <location>
        <position position="320"/>
    </location>
    <ligand>
        <name>substrate</name>
    </ligand>
</feature>
<evidence type="ECO:0000256" key="2">
    <source>
        <dbReference type="ARBA" id="ARBA00006601"/>
    </source>
</evidence>
<dbReference type="InterPro" id="IPR017476">
    <property type="entry name" value="UDP-Glc/GDP-Man"/>
</dbReference>
<feature type="binding site" evidence="9">
    <location>
        <position position="257"/>
    </location>
    <ligand>
        <name>substrate</name>
    </ligand>
</feature>
<dbReference type="AlphaFoldDB" id="A0A5S3QJ27"/>
<dbReference type="InterPro" id="IPR008927">
    <property type="entry name" value="6-PGluconate_DH-like_C_sf"/>
</dbReference>
<dbReference type="SUPFAM" id="SSF48179">
    <property type="entry name" value="6-phosphogluconate dehydrogenase C-terminal domain-like"/>
    <property type="match status" value="1"/>
</dbReference>
<feature type="binding site" evidence="9">
    <location>
        <begin position="249"/>
        <end position="253"/>
    </location>
    <ligand>
        <name>substrate</name>
    </ligand>
</feature>
<evidence type="ECO:0000256" key="6">
    <source>
        <dbReference type="ARBA" id="ARBA00047473"/>
    </source>
</evidence>
<feature type="binding site" evidence="9">
    <location>
        <begin position="152"/>
        <end position="155"/>
    </location>
    <ligand>
        <name>substrate</name>
    </ligand>
</feature>
<feature type="binding site" evidence="10">
    <location>
        <position position="155"/>
    </location>
    <ligand>
        <name>NAD(+)</name>
        <dbReference type="ChEBI" id="CHEBI:57540"/>
    </ligand>
</feature>
<dbReference type="Pfam" id="PF03720">
    <property type="entry name" value="UDPG_MGDP_dh_C"/>
    <property type="match status" value="1"/>
</dbReference>
<dbReference type="SUPFAM" id="SSF51735">
    <property type="entry name" value="NAD(P)-binding Rossmann-fold domains"/>
    <property type="match status" value="1"/>
</dbReference>
<evidence type="ECO:0000256" key="8">
    <source>
        <dbReference type="PIRSR" id="PIRSR500134-1"/>
    </source>
</evidence>
<feature type="binding site" evidence="10">
    <location>
        <position position="30"/>
    </location>
    <ligand>
        <name>NAD(+)</name>
        <dbReference type="ChEBI" id="CHEBI:57540"/>
    </ligand>
</feature>
<dbReference type="GO" id="GO:0006065">
    <property type="term" value="P:UDP-glucuronate biosynthetic process"/>
    <property type="evidence" value="ECO:0007669"/>
    <property type="project" value="UniProtKB-UniPathway"/>
</dbReference>
<dbReference type="SUPFAM" id="SSF52413">
    <property type="entry name" value="UDP-glucose/GDP-mannose dehydrogenase C-terminal domain"/>
    <property type="match status" value="1"/>
</dbReference>
<evidence type="ECO:0000256" key="5">
    <source>
        <dbReference type="ARBA" id="ARBA00023027"/>
    </source>
</evidence>
<comment type="caution">
    <text evidence="12">The sequence shown here is derived from an EMBL/GenBank/DDBJ whole genome shotgun (WGS) entry which is preliminary data.</text>
</comment>
<protein>
    <recommendedName>
        <fullName evidence="3 7">UDP-glucose 6-dehydrogenase</fullName>
        <ecNumber evidence="3 7">1.1.1.22</ecNumber>
    </recommendedName>
</protein>
<dbReference type="InterPro" id="IPR036220">
    <property type="entry name" value="UDP-Glc/GDP-Man_DH_C_sf"/>
</dbReference>
<keyword evidence="5 7" id="KW-0520">NAD</keyword>
<evidence type="ECO:0000256" key="10">
    <source>
        <dbReference type="PIRSR" id="PIRSR500134-3"/>
    </source>
</evidence>
<dbReference type="InterPro" id="IPR001732">
    <property type="entry name" value="UDP-Glc/GDP-Man_DH_N"/>
</dbReference>
<dbReference type="RefSeq" id="WP_138602832.1">
    <property type="nucleotide sequence ID" value="NZ_VCIA01000001.1"/>
</dbReference>
<dbReference type="GO" id="GO:0000271">
    <property type="term" value="P:polysaccharide biosynthetic process"/>
    <property type="evidence" value="ECO:0007669"/>
    <property type="project" value="InterPro"/>
</dbReference>
<feature type="binding site" evidence="9">
    <location>
        <position position="204"/>
    </location>
    <ligand>
        <name>substrate</name>
    </ligand>
</feature>
<dbReference type="EMBL" id="VCIA01000001">
    <property type="protein sequence ID" value="TMN21940.1"/>
    <property type="molecule type" value="Genomic_DNA"/>
</dbReference>
<feature type="binding site" evidence="10">
    <location>
        <position position="86"/>
    </location>
    <ligand>
        <name>NAD(+)</name>
        <dbReference type="ChEBI" id="CHEBI:57540"/>
    </ligand>
</feature>
<evidence type="ECO:0000313" key="13">
    <source>
        <dbReference type="Proteomes" id="UP000306980"/>
    </source>
</evidence>
<organism evidence="12 13">
    <name type="scientific">Lentibacillus cibarius</name>
    <dbReference type="NCBI Taxonomy" id="2583219"/>
    <lineage>
        <taxon>Bacteria</taxon>
        <taxon>Bacillati</taxon>
        <taxon>Bacillota</taxon>
        <taxon>Bacilli</taxon>
        <taxon>Bacillales</taxon>
        <taxon>Bacillaceae</taxon>
        <taxon>Lentibacillus</taxon>
    </lineage>
</organism>
<feature type="binding site" evidence="10">
    <location>
        <position position="327"/>
    </location>
    <ligand>
        <name>NAD(+)</name>
        <dbReference type="ChEBI" id="CHEBI:57540"/>
    </ligand>
</feature>